<feature type="transmembrane region" description="Helical" evidence="1">
    <location>
        <begin position="7"/>
        <end position="32"/>
    </location>
</feature>
<keyword evidence="1" id="KW-0812">Transmembrane</keyword>
<dbReference type="GO" id="GO:0016020">
    <property type="term" value="C:membrane"/>
    <property type="evidence" value="ECO:0007669"/>
    <property type="project" value="InterPro"/>
</dbReference>
<keyword evidence="1" id="KW-0472">Membrane</keyword>
<organism evidence="2 3">
    <name type="scientific">Murimonas intestini</name>
    <dbReference type="NCBI Taxonomy" id="1337051"/>
    <lineage>
        <taxon>Bacteria</taxon>
        <taxon>Bacillati</taxon>
        <taxon>Bacillota</taxon>
        <taxon>Clostridia</taxon>
        <taxon>Lachnospirales</taxon>
        <taxon>Lachnospiraceae</taxon>
        <taxon>Murimonas</taxon>
    </lineage>
</organism>
<evidence type="ECO:0000313" key="2">
    <source>
        <dbReference type="EMBL" id="PWJ75553.1"/>
    </source>
</evidence>
<feature type="transmembrane region" description="Helical" evidence="1">
    <location>
        <begin position="57"/>
        <end position="85"/>
    </location>
</feature>
<reference evidence="2 3" key="1">
    <citation type="submission" date="2018-05" db="EMBL/GenBank/DDBJ databases">
        <authorList>
            <person name="Goeker M."/>
            <person name="Huntemann M."/>
            <person name="Clum A."/>
            <person name="Pillay M."/>
            <person name="Palaniappan K."/>
            <person name="Varghese N."/>
            <person name="Mikhailova N."/>
            <person name="Stamatis D."/>
            <person name="Reddy T."/>
            <person name="Daum C."/>
            <person name="Shapiro N."/>
            <person name="Ivanova N."/>
            <person name="Kyrpides N."/>
            <person name="Woyke T."/>
        </authorList>
    </citation>
    <scope>NUCLEOTIDE SEQUENCE [LARGE SCALE GENOMIC DNA]</scope>
    <source>
        <strain evidence="2 3">DSM 26524</strain>
    </source>
</reference>
<feature type="transmembrane region" description="Helical" evidence="1">
    <location>
        <begin position="97"/>
        <end position="117"/>
    </location>
</feature>
<dbReference type="Pfam" id="PF01252">
    <property type="entry name" value="Peptidase_A8"/>
    <property type="match status" value="1"/>
</dbReference>
<comment type="caution">
    <text evidence="2">The sequence shown here is derived from an EMBL/GenBank/DDBJ whole genome shotgun (WGS) entry which is preliminary data.</text>
</comment>
<gene>
    <name evidence="2" type="ORF">C7383_106123</name>
</gene>
<keyword evidence="3" id="KW-1185">Reference proteome</keyword>
<dbReference type="RefSeq" id="WP_109626491.1">
    <property type="nucleotide sequence ID" value="NZ_JANKBI010000004.1"/>
</dbReference>
<dbReference type="EMBL" id="QGGY01000006">
    <property type="protein sequence ID" value="PWJ75553.1"/>
    <property type="molecule type" value="Genomic_DNA"/>
</dbReference>
<dbReference type="GO" id="GO:0006508">
    <property type="term" value="P:proteolysis"/>
    <property type="evidence" value="ECO:0007669"/>
    <property type="project" value="InterPro"/>
</dbReference>
<dbReference type="AlphaFoldDB" id="A0AB73T3U8"/>
<dbReference type="GO" id="GO:0004190">
    <property type="term" value="F:aspartic-type endopeptidase activity"/>
    <property type="evidence" value="ECO:0007669"/>
    <property type="project" value="InterPro"/>
</dbReference>
<dbReference type="Proteomes" id="UP000245412">
    <property type="component" value="Unassembled WGS sequence"/>
</dbReference>
<accession>A0AB73T3U8</accession>
<proteinExistence type="predicted"/>
<evidence type="ECO:0000313" key="3">
    <source>
        <dbReference type="Proteomes" id="UP000245412"/>
    </source>
</evidence>
<protein>
    <submittedName>
        <fullName evidence="2">Signal peptidase II</fullName>
    </submittedName>
</protein>
<dbReference type="InterPro" id="IPR001872">
    <property type="entry name" value="Peptidase_A8"/>
</dbReference>
<keyword evidence="1" id="KW-1133">Transmembrane helix</keyword>
<evidence type="ECO:0000256" key="1">
    <source>
        <dbReference type="SAM" id="Phobius"/>
    </source>
</evidence>
<sequence length="170" mass="19695">MKYIKQYFGHILALTVLDQAVKLLIQFFWLTIDTDLIGPLLRFRPVHNTNLSWAGNFIPFLSGVEATVILNLLCIALYISCYAFYRSRQKEPAKSAAFIFVCGMAGCLCSLIDKVFWGGSLDFLQIPRLFTFDLKDCYLSASLCLFVLVGLKHREDISFREYFRWILKRR</sequence>
<feature type="transmembrane region" description="Helical" evidence="1">
    <location>
        <begin position="129"/>
        <end position="151"/>
    </location>
</feature>
<name>A0AB73T3U8_9FIRM</name>